<accession>A0A086QC40</accession>
<evidence type="ECO:0000313" key="1">
    <source>
        <dbReference type="EMBL" id="KFH10172.1"/>
    </source>
</evidence>
<dbReference type="Proteomes" id="UP000028840">
    <property type="component" value="Unassembled WGS sequence"/>
</dbReference>
<dbReference type="EMBL" id="AEYJ02000436">
    <property type="protein sequence ID" value="KFH10172.1"/>
    <property type="molecule type" value="Genomic_DNA"/>
</dbReference>
<feature type="non-terminal residue" evidence="1">
    <location>
        <position position="216"/>
    </location>
</feature>
<dbReference type="VEuPathDB" id="ToxoDB:TGVAND_263870A"/>
<protein>
    <submittedName>
        <fullName evidence="1">Glutamate-tRNA ligase</fullName>
        <ecNumber evidence="1">6.1.1.17</ecNumber>
    </submittedName>
</protein>
<dbReference type="CDD" id="cd10289">
    <property type="entry name" value="GST_C_AaRS_like"/>
    <property type="match status" value="1"/>
</dbReference>
<keyword evidence="1" id="KW-0436">Ligase</keyword>
<dbReference type="InterPro" id="IPR036282">
    <property type="entry name" value="Glutathione-S-Trfase_C_sf"/>
</dbReference>
<name>A0A086QC40_TOXGO</name>
<dbReference type="SUPFAM" id="SSF47616">
    <property type="entry name" value="GST C-terminal domain-like"/>
    <property type="match status" value="1"/>
</dbReference>
<organism evidence="1 2">
    <name type="scientific">Toxoplasma gondii VAND</name>
    <dbReference type="NCBI Taxonomy" id="933077"/>
    <lineage>
        <taxon>Eukaryota</taxon>
        <taxon>Sar</taxon>
        <taxon>Alveolata</taxon>
        <taxon>Apicomplexa</taxon>
        <taxon>Conoidasida</taxon>
        <taxon>Coccidia</taxon>
        <taxon>Eucoccidiorida</taxon>
        <taxon>Eimeriorina</taxon>
        <taxon>Sarcocystidae</taxon>
        <taxon>Toxoplasma</taxon>
    </lineage>
</organism>
<dbReference type="Gene3D" id="1.20.1050.130">
    <property type="match status" value="1"/>
</dbReference>
<dbReference type="AlphaFoldDB" id="A0A086QC40"/>
<dbReference type="GO" id="GO:0004818">
    <property type="term" value="F:glutamate-tRNA ligase activity"/>
    <property type="evidence" value="ECO:0007669"/>
    <property type="project" value="UniProtKB-EC"/>
</dbReference>
<proteinExistence type="predicted"/>
<sequence>MHSRGTPGQKRRGRRHRGVANAENRLFAAVSRHNFSLNSLLTFELGVSVWPEQELLKNPLLVASPTSTLRPARKRRVESLTRCRDTAVTFDGARAVQKTESGSEEVFTDIAAAKLLCTLSSKTRLLYPAAAPAPSFADASETACIDTMLSLATSLQVSSLSPKQLGSLSSHLQLRTFLCGFHLSLADLAVYTQLRRHANNEQQAGAPPQGWYVGKT</sequence>
<reference evidence="1 2" key="1">
    <citation type="submission" date="2014-08" db="EMBL/GenBank/DDBJ databases">
        <authorList>
            <person name="Sibley D."/>
            <person name="Venepally P."/>
            <person name="Karamycheva S."/>
            <person name="Hadjithomas M."/>
            <person name="Khan A."/>
            <person name="Brunk B."/>
            <person name="Roos D."/>
            <person name="Caler E."/>
            <person name="Lorenzi H."/>
        </authorList>
    </citation>
    <scope>NUCLEOTIDE SEQUENCE [LARGE SCALE GENOMIC DNA]</scope>
    <source>
        <strain evidence="1 2">VAND</strain>
    </source>
</reference>
<dbReference type="EC" id="6.1.1.17" evidence="1"/>
<gene>
    <name evidence="1" type="ORF">TGVAND_263870A</name>
</gene>
<evidence type="ECO:0000313" key="2">
    <source>
        <dbReference type="Proteomes" id="UP000028840"/>
    </source>
</evidence>
<comment type="caution">
    <text evidence="1">The sequence shown here is derived from an EMBL/GenBank/DDBJ whole genome shotgun (WGS) entry which is preliminary data.</text>
</comment>
<reference evidence="1 2" key="2">
    <citation type="journal article" date="2015" name="Eukaryot. Cell">
        <title>Genetic mapping reveals that sinefungin resistance in Toxoplasma gondii is controlled by a putative amino acid transporter locus that can be used as a negative selectable marker.</title>
        <authorList>
            <person name="Behnke M.S."/>
            <person name="Khan A."/>
            <person name="Sibley L.D."/>
        </authorList>
    </citation>
    <scope>NUCLEOTIDE SEQUENCE [LARGE SCALE GENOMIC DNA]</scope>
    <source>
        <strain evidence="1 2">VAND</strain>
    </source>
</reference>